<accession>A0A433P549</accession>
<dbReference type="AlphaFoldDB" id="A0A433P549"/>
<dbReference type="InterPro" id="IPR027819">
    <property type="entry name" value="C9orf72"/>
</dbReference>
<dbReference type="GO" id="GO:0005085">
    <property type="term" value="F:guanyl-nucleotide exchange factor activity"/>
    <property type="evidence" value="ECO:0007669"/>
    <property type="project" value="InterPro"/>
</dbReference>
<evidence type="ECO:0000313" key="1">
    <source>
        <dbReference type="EMBL" id="RUS12622.1"/>
    </source>
</evidence>
<gene>
    <name evidence="1" type="ORF">BC938DRAFT_478640</name>
</gene>
<keyword evidence="2" id="KW-1185">Reference proteome</keyword>
<organism evidence="1 2">
    <name type="scientific">Jimgerdemannia flammicorona</name>
    <dbReference type="NCBI Taxonomy" id="994334"/>
    <lineage>
        <taxon>Eukaryota</taxon>
        <taxon>Fungi</taxon>
        <taxon>Fungi incertae sedis</taxon>
        <taxon>Mucoromycota</taxon>
        <taxon>Mucoromycotina</taxon>
        <taxon>Endogonomycetes</taxon>
        <taxon>Endogonales</taxon>
        <taxon>Endogonaceae</taxon>
        <taxon>Jimgerdemannia</taxon>
    </lineage>
</organism>
<protein>
    <submittedName>
        <fullName evidence="1">Uncharacterized protein</fullName>
    </submittedName>
</protein>
<name>A0A433P549_9FUNG</name>
<dbReference type="EMBL" id="RBNJ01033809">
    <property type="protein sequence ID" value="RUS12622.1"/>
    <property type="molecule type" value="Genomic_DNA"/>
</dbReference>
<comment type="caution">
    <text evidence="1">The sequence shown here is derived from an EMBL/GenBank/DDBJ whole genome shotgun (WGS) entry which is preliminary data.</text>
</comment>
<reference evidence="1 2" key="1">
    <citation type="journal article" date="2018" name="New Phytol.">
        <title>Phylogenomics of Endogonaceae and evolution of mycorrhizas within Mucoromycota.</title>
        <authorList>
            <person name="Chang Y."/>
            <person name="Desiro A."/>
            <person name="Na H."/>
            <person name="Sandor L."/>
            <person name="Lipzen A."/>
            <person name="Clum A."/>
            <person name="Barry K."/>
            <person name="Grigoriev I.V."/>
            <person name="Martin F.M."/>
            <person name="Stajich J.E."/>
            <person name="Smith M.E."/>
            <person name="Bonito G."/>
            <person name="Spatafora J.W."/>
        </authorList>
    </citation>
    <scope>NUCLEOTIDE SEQUENCE [LARGE SCALE GENOMIC DNA]</scope>
    <source>
        <strain evidence="1 2">AD002</strain>
    </source>
</reference>
<evidence type="ECO:0000313" key="2">
    <source>
        <dbReference type="Proteomes" id="UP000274822"/>
    </source>
</evidence>
<sequence>MNLLRRRSSFPSLVLRTPLGLPGPAVFGEGFTRSGMPTPDTLSVFRENLPADCFFSAVMLVKWSNVLGPKVEKVWSPENSRPDETTMENAAKQILNGEIGRNVVGIEPKFLVLGDEGIIATSFLFTEYAVPPTFLTTTPASSNSTFPSYFPSTSPPIPSFMPDDTRRRNNAAETLVPASLLDPTRLSALAFVVPTRFMAGFMGYFEILVDRVPGLVEKLRRLKRGSGMV</sequence>
<feature type="non-terminal residue" evidence="1">
    <location>
        <position position="229"/>
    </location>
</feature>
<dbReference type="Proteomes" id="UP000274822">
    <property type="component" value="Unassembled WGS sequence"/>
</dbReference>
<dbReference type="PROSITE" id="PS51835">
    <property type="entry name" value="DENN_C9ORF72"/>
    <property type="match status" value="1"/>
</dbReference>
<proteinExistence type="predicted"/>